<dbReference type="Proteomes" id="UP001355298">
    <property type="component" value="Unassembled WGS sequence"/>
</dbReference>
<evidence type="ECO:0000256" key="6">
    <source>
        <dbReference type="PROSITE-ProRule" id="PRU00433"/>
    </source>
</evidence>
<proteinExistence type="predicted"/>
<organism evidence="8 9">
    <name type="scientific">Flagellimonas halotolerans</name>
    <dbReference type="NCBI Taxonomy" id="3112164"/>
    <lineage>
        <taxon>Bacteria</taxon>
        <taxon>Pseudomonadati</taxon>
        <taxon>Bacteroidota</taxon>
        <taxon>Flavobacteriia</taxon>
        <taxon>Flavobacteriales</taxon>
        <taxon>Flavobacteriaceae</taxon>
        <taxon>Flagellimonas</taxon>
    </lineage>
</organism>
<keyword evidence="5 6" id="KW-0408">Iron</keyword>
<evidence type="ECO:0000259" key="7">
    <source>
        <dbReference type="PROSITE" id="PS51007"/>
    </source>
</evidence>
<sequence>MRTIVLLLFVSIGCTWHNLDCKVVKSQNKSISDALPIFSASTIFTKETQEKSTPKVKLHLFQNDHENLSWGSFIRYAIEVSDKEDGDSKYGEILNNKVLLEIEFLPIQDEKAPNKNLGATHKGPYPEGLSLMMGSTCFACHGDKEVLAGPSFSQIAERYGKNLNNIALLGHRILTGSTGQWGSMEMPAHPDLTAEESEKIAAFILTQGSRKNHRILTGLEGTFQVMEKPDGQTQGVYILTASYTSNSSVKGQDRITLQIQ</sequence>
<dbReference type="PRINTS" id="PR00606">
    <property type="entry name" value="CYTCHROMECID"/>
</dbReference>
<comment type="caution">
    <text evidence="8">The sequence shown here is derived from an EMBL/GenBank/DDBJ whole genome shotgun (WGS) entry which is preliminary data.</text>
</comment>
<dbReference type="InterPro" id="IPR009056">
    <property type="entry name" value="Cyt_c-like_dom"/>
</dbReference>
<evidence type="ECO:0000256" key="3">
    <source>
        <dbReference type="ARBA" id="ARBA00022723"/>
    </source>
</evidence>
<dbReference type="SUPFAM" id="SSF46626">
    <property type="entry name" value="Cytochrome c"/>
    <property type="match status" value="1"/>
</dbReference>
<keyword evidence="1" id="KW-0813">Transport</keyword>
<accession>A0ABU6IST0</accession>
<gene>
    <name evidence="8" type="ORF">VOP03_12245</name>
</gene>
<dbReference type="InterPro" id="IPR036909">
    <property type="entry name" value="Cyt_c-like_dom_sf"/>
</dbReference>
<evidence type="ECO:0000256" key="1">
    <source>
        <dbReference type="ARBA" id="ARBA00022448"/>
    </source>
</evidence>
<keyword evidence="3 6" id="KW-0479">Metal-binding</keyword>
<dbReference type="Gene3D" id="1.10.760.10">
    <property type="entry name" value="Cytochrome c-like domain"/>
    <property type="match status" value="1"/>
</dbReference>
<dbReference type="EMBL" id="JAYMGW010000010">
    <property type="protein sequence ID" value="MEC4266119.1"/>
    <property type="molecule type" value="Genomic_DNA"/>
</dbReference>
<evidence type="ECO:0000256" key="4">
    <source>
        <dbReference type="ARBA" id="ARBA00022982"/>
    </source>
</evidence>
<name>A0ABU6IST0_9FLAO</name>
<keyword evidence="4" id="KW-0249">Electron transport</keyword>
<reference evidence="8 9" key="1">
    <citation type="submission" date="2024-01" db="EMBL/GenBank/DDBJ databases">
        <title>The strains designed SYSU M86414 and SYSU M84420 isolated from the marine sediment in San Sha City (Hainan Province, China).</title>
        <authorList>
            <person name="Guo D."/>
        </authorList>
    </citation>
    <scope>NUCLEOTIDE SEQUENCE [LARGE SCALE GENOMIC DNA]</scope>
    <source>
        <strain evidence="8 9">SYSU M84420</strain>
    </source>
</reference>
<keyword evidence="2 6" id="KW-0349">Heme</keyword>
<protein>
    <submittedName>
        <fullName evidence="8">C-type cytochrome</fullName>
    </submittedName>
</protein>
<dbReference type="Pfam" id="PF00034">
    <property type="entry name" value="Cytochrom_C"/>
    <property type="match status" value="1"/>
</dbReference>
<evidence type="ECO:0000256" key="5">
    <source>
        <dbReference type="ARBA" id="ARBA00023004"/>
    </source>
</evidence>
<evidence type="ECO:0000313" key="9">
    <source>
        <dbReference type="Proteomes" id="UP001355298"/>
    </source>
</evidence>
<evidence type="ECO:0000313" key="8">
    <source>
        <dbReference type="EMBL" id="MEC4266119.1"/>
    </source>
</evidence>
<feature type="domain" description="Cytochrome c" evidence="7">
    <location>
        <begin position="123"/>
        <end position="208"/>
    </location>
</feature>
<dbReference type="RefSeq" id="WP_326279024.1">
    <property type="nucleotide sequence ID" value="NZ_JAYKYV010000010.1"/>
</dbReference>
<evidence type="ECO:0000256" key="2">
    <source>
        <dbReference type="ARBA" id="ARBA00022617"/>
    </source>
</evidence>
<dbReference type="PROSITE" id="PS51007">
    <property type="entry name" value="CYTC"/>
    <property type="match status" value="1"/>
</dbReference>
<keyword evidence="9" id="KW-1185">Reference proteome</keyword>
<dbReference type="InterPro" id="IPR002324">
    <property type="entry name" value="Cyt_c_ID"/>
</dbReference>